<evidence type="ECO:0000313" key="6">
    <source>
        <dbReference type="EMBL" id="RKS91878.1"/>
    </source>
</evidence>
<feature type="binding site" evidence="3">
    <location>
        <position position="45"/>
    </location>
    <ligand>
        <name>substrate</name>
    </ligand>
</feature>
<organism evidence="5 7">
    <name type="scientific">Sphingosinicella microcystinivorans</name>
    <dbReference type="NCBI Taxonomy" id="335406"/>
    <lineage>
        <taxon>Bacteria</taxon>
        <taxon>Pseudomonadati</taxon>
        <taxon>Pseudomonadota</taxon>
        <taxon>Alphaproteobacteria</taxon>
        <taxon>Sphingomonadales</taxon>
        <taxon>Sphingosinicellaceae</taxon>
        <taxon>Sphingosinicella</taxon>
    </lineage>
</organism>
<dbReference type="GO" id="GO:0016835">
    <property type="term" value="F:carbon-oxygen lyase activity"/>
    <property type="evidence" value="ECO:0007669"/>
    <property type="project" value="InterPro"/>
</dbReference>
<reference evidence="6 8" key="2">
    <citation type="submission" date="2018-10" db="EMBL/GenBank/DDBJ databases">
        <title>Genomic Encyclopedia of Type Strains, Phase IV (KMG-IV): sequencing the most valuable type-strain genomes for metagenomic binning, comparative biology and taxonomic classification.</title>
        <authorList>
            <person name="Goeker M."/>
        </authorList>
    </citation>
    <scope>NUCLEOTIDE SEQUENCE [LARGE SCALE GENOMIC DNA]</scope>
    <source>
        <strain evidence="6 8">DSM 19791</strain>
    </source>
</reference>
<keyword evidence="8" id="KW-1185">Reference proteome</keyword>
<dbReference type="PANTHER" id="PTHR38041:SF1">
    <property type="entry name" value="CHORISMATE MUTASE"/>
    <property type="match status" value="1"/>
</dbReference>
<sequence>MTDIVPPNACTTMSEIRTAIDALDREIVALLAKRMRYIDAAARVKSAREAVRDEDRKADVIAKACDAADAHGLSREHVAAIYELLVERSIAHEFRVFDSIEA</sequence>
<gene>
    <name evidence="6" type="ORF">DFR51_1452</name>
    <name evidence="5" type="ORF">SmB9_25220</name>
</gene>
<dbReference type="InterPro" id="IPR008241">
    <property type="entry name" value="Isochorismate_pyruvate-lyase"/>
</dbReference>
<dbReference type="EMBL" id="RBWX01000007">
    <property type="protein sequence ID" value="RKS91878.1"/>
    <property type="molecule type" value="Genomic_DNA"/>
</dbReference>
<evidence type="ECO:0000256" key="3">
    <source>
        <dbReference type="PIRSR" id="PIRSR029775-1"/>
    </source>
</evidence>
<dbReference type="RefSeq" id="WP_121048527.1">
    <property type="nucleotide sequence ID" value="NZ_AP018711.1"/>
</dbReference>
<feature type="domain" description="Chorismate mutase" evidence="4">
    <location>
        <begin position="7"/>
        <end position="97"/>
    </location>
</feature>
<dbReference type="PROSITE" id="PS51168">
    <property type="entry name" value="CHORISMATE_MUT_2"/>
    <property type="match status" value="1"/>
</dbReference>
<dbReference type="SUPFAM" id="SSF48600">
    <property type="entry name" value="Chorismate mutase II"/>
    <property type="match status" value="1"/>
</dbReference>
<dbReference type="InterPro" id="IPR002701">
    <property type="entry name" value="CM_II_prokaryot"/>
</dbReference>
<dbReference type="SMART" id="SM00830">
    <property type="entry name" value="CM_2"/>
    <property type="match status" value="1"/>
</dbReference>
<evidence type="ECO:0000256" key="1">
    <source>
        <dbReference type="ARBA" id="ARBA00012404"/>
    </source>
</evidence>
<keyword evidence="6" id="KW-0670">Pyruvate</keyword>
<keyword evidence="2" id="KW-0413">Isomerase</keyword>
<dbReference type="GO" id="GO:0046417">
    <property type="term" value="P:chorismate metabolic process"/>
    <property type="evidence" value="ECO:0007669"/>
    <property type="project" value="InterPro"/>
</dbReference>
<dbReference type="Gene3D" id="1.20.59.10">
    <property type="entry name" value="Chorismate mutase"/>
    <property type="match status" value="1"/>
</dbReference>
<evidence type="ECO:0000259" key="4">
    <source>
        <dbReference type="PROSITE" id="PS51168"/>
    </source>
</evidence>
<dbReference type="AlphaFoldDB" id="A0AAD1D741"/>
<dbReference type="InterPro" id="IPR036979">
    <property type="entry name" value="CM_dom_sf"/>
</dbReference>
<evidence type="ECO:0000313" key="5">
    <source>
        <dbReference type="EMBL" id="BBE34864.1"/>
    </source>
</evidence>
<dbReference type="InterPro" id="IPR036263">
    <property type="entry name" value="Chorismate_II_sf"/>
</dbReference>
<keyword evidence="6" id="KW-0456">Lyase</keyword>
<dbReference type="Proteomes" id="UP000275727">
    <property type="component" value="Chromosome"/>
</dbReference>
<reference evidence="5 7" key="1">
    <citation type="submission" date="2018-06" db="EMBL/GenBank/DDBJ databases">
        <title>Complete Genome Sequence of the Microcystin-Degrading Bacterium Sphingosinicella microcystinivorans Strain B-9.</title>
        <authorList>
            <person name="Jin H."/>
            <person name="Nishizawa T."/>
            <person name="Guo Y."/>
            <person name="Nishizawa A."/>
            <person name="Park H."/>
            <person name="Kato H."/>
            <person name="Tsuji K."/>
            <person name="Harada K."/>
        </authorList>
    </citation>
    <scope>NUCLEOTIDE SEQUENCE [LARGE SCALE GENOMIC DNA]</scope>
    <source>
        <strain evidence="5 7">B9</strain>
    </source>
</reference>
<proteinExistence type="predicted"/>
<protein>
    <recommendedName>
        <fullName evidence="1">chorismate mutase</fullName>
        <ecNumber evidence="1">5.4.99.5</ecNumber>
    </recommendedName>
</protein>
<dbReference type="Proteomes" id="UP000276029">
    <property type="component" value="Unassembled WGS sequence"/>
</dbReference>
<feature type="binding site" evidence="3">
    <location>
        <position position="17"/>
    </location>
    <ligand>
        <name>substrate</name>
    </ligand>
</feature>
<evidence type="ECO:0000256" key="2">
    <source>
        <dbReference type="ARBA" id="ARBA00023235"/>
    </source>
</evidence>
<evidence type="ECO:0000313" key="7">
    <source>
        <dbReference type="Proteomes" id="UP000275727"/>
    </source>
</evidence>
<feature type="binding site" evidence="3">
    <location>
        <position position="93"/>
    </location>
    <ligand>
        <name>substrate</name>
    </ligand>
</feature>
<dbReference type="GO" id="GO:0009697">
    <property type="term" value="P:salicylic acid biosynthetic process"/>
    <property type="evidence" value="ECO:0007669"/>
    <property type="project" value="InterPro"/>
</dbReference>
<dbReference type="Pfam" id="PF01817">
    <property type="entry name" value="CM_2"/>
    <property type="match status" value="1"/>
</dbReference>
<dbReference type="InterPro" id="IPR051331">
    <property type="entry name" value="Chorismate_mutase-related"/>
</dbReference>
<dbReference type="KEGG" id="smic:SmB9_25220"/>
<feature type="binding site" evidence="3">
    <location>
        <position position="34"/>
    </location>
    <ligand>
        <name>substrate</name>
    </ligand>
</feature>
<dbReference type="EMBL" id="AP018711">
    <property type="protein sequence ID" value="BBE34864.1"/>
    <property type="molecule type" value="Genomic_DNA"/>
</dbReference>
<dbReference type="PANTHER" id="PTHR38041">
    <property type="entry name" value="CHORISMATE MUTASE"/>
    <property type="match status" value="1"/>
</dbReference>
<dbReference type="PIRSF" id="PIRSF029775">
    <property type="entry name" value="Isochor_pyr_lyas"/>
    <property type="match status" value="1"/>
</dbReference>
<evidence type="ECO:0000313" key="8">
    <source>
        <dbReference type="Proteomes" id="UP000276029"/>
    </source>
</evidence>
<dbReference type="GO" id="GO:0004106">
    <property type="term" value="F:chorismate mutase activity"/>
    <property type="evidence" value="ECO:0007669"/>
    <property type="project" value="UniProtKB-EC"/>
</dbReference>
<name>A0AAD1D741_SPHMI</name>
<accession>A0AAD1D741</accession>
<dbReference type="EC" id="5.4.99.5" evidence="1"/>